<dbReference type="RefSeq" id="WP_184585913.1">
    <property type="nucleotide sequence ID" value="NZ_JACHLI010000001.1"/>
</dbReference>
<dbReference type="Proteomes" id="UP000566995">
    <property type="component" value="Unassembled WGS sequence"/>
</dbReference>
<proteinExistence type="predicted"/>
<gene>
    <name evidence="1" type="ORF">HNP46_000472</name>
</gene>
<reference evidence="1 2" key="1">
    <citation type="submission" date="2020-08" db="EMBL/GenBank/DDBJ databases">
        <title>Functional genomics of gut bacteria from endangered species of beetles.</title>
        <authorList>
            <person name="Carlos-Shanley C."/>
        </authorList>
    </citation>
    <scope>NUCLEOTIDE SEQUENCE [LARGE SCALE GENOMIC DNA]</scope>
    <source>
        <strain evidence="1 2">S00179</strain>
    </source>
</reference>
<dbReference type="EMBL" id="JACHLI010000001">
    <property type="protein sequence ID" value="MBB4861661.1"/>
    <property type="molecule type" value="Genomic_DNA"/>
</dbReference>
<sequence length="186" mass="20900">MDNEIISIDLEDQGTRWAFTMDGSPLMTFEKAQFPSREIAQELCAGFMHVFNEGIRLGKHMNENVIAGLRMTLASVSREPLVEKLPNWEGSKTLDTELWKNPLCPMGERLEIADGAVAHRNEIIANLRRQLKERDAELEKKGTDLEDFQGAVRILLNLWGSGADVQGQIDVLRELSEATNYESAKG</sequence>
<evidence type="ECO:0000313" key="1">
    <source>
        <dbReference type="EMBL" id="MBB4861661.1"/>
    </source>
</evidence>
<protein>
    <submittedName>
        <fullName evidence="1">Uncharacterized protein</fullName>
    </submittedName>
</protein>
<comment type="caution">
    <text evidence="1">The sequence shown here is derived from an EMBL/GenBank/DDBJ whole genome shotgun (WGS) entry which is preliminary data.</text>
</comment>
<name>A0A7W7KFS9_PSENT</name>
<evidence type="ECO:0000313" key="2">
    <source>
        <dbReference type="Proteomes" id="UP000566995"/>
    </source>
</evidence>
<dbReference type="AlphaFoldDB" id="A0A7W7KFS9"/>
<accession>A0A7W7KFS9</accession>
<organism evidence="1 2">
    <name type="scientific">Pseudomonas nitroreducens</name>
    <dbReference type="NCBI Taxonomy" id="46680"/>
    <lineage>
        <taxon>Bacteria</taxon>
        <taxon>Pseudomonadati</taxon>
        <taxon>Pseudomonadota</taxon>
        <taxon>Gammaproteobacteria</taxon>
        <taxon>Pseudomonadales</taxon>
        <taxon>Pseudomonadaceae</taxon>
        <taxon>Pseudomonas</taxon>
    </lineage>
</organism>